<keyword evidence="5" id="KW-1185">Reference proteome</keyword>
<feature type="compositionally biased region" description="Low complexity" evidence="2">
    <location>
        <begin position="501"/>
        <end position="524"/>
    </location>
</feature>
<feature type="compositionally biased region" description="Pro residues" evidence="2">
    <location>
        <begin position="483"/>
        <end position="500"/>
    </location>
</feature>
<dbReference type="Proteomes" id="UP001239445">
    <property type="component" value="Unassembled WGS sequence"/>
</dbReference>
<evidence type="ECO:0000256" key="1">
    <source>
        <dbReference type="ARBA" id="ARBA00006832"/>
    </source>
</evidence>
<proteinExistence type="inferred from homology"/>
<dbReference type="InterPro" id="IPR046757">
    <property type="entry name" value="YL1_N"/>
</dbReference>
<feature type="compositionally biased region" description="Polar residues" evidence="2">
    <location>
        <begin position="542"/>
        <end position="552"/>
    </location>
</feature>
<evidence type="ECO:0000256" key="2">
    <source>
        <dbReference type="SAM" id="MobiDB-lite"/>
    </source>
</evidence>
<feature type="compositionally biased region" description="Acidic residues" evidence="2">
    <location>
        <begin position="60"/>
        <end position="80"/>
    </location>
</feature>
<organism evidence="4 5">
    <name type="scientific">Echria macrotheca</name>
    <dbReference type="NCBI Taxonomy" id="438768"/>
    <lineage>
        <taxon>Eukaryota</taxon>
        <taxon>Fungi</taxon>
        <taxon>Dikarya</taxon>
        <taxon>Ascomycota</taxon>
        <taxon>Pezizomycotina</taxon>
        <taxon>Sordariomycetes</taxon>
        <taxon>Sordariomycetidae</taxon>
        <taxon>Sordariales</taxon>
        <taxon>Schizotheciaceae</taxon>
        <taxon>Echria</taxon>
    </lineage>
</organism>
<accession>A0AAJ0F860</accession>
<dbReference type="InterPro" id="IPR013272">
    <property type="entry name" value="Vps72/YL1_C"/>
</dbReference>
<gene>
    <name evidence="4" type="ORF">QBC47DRAFT_417076</name>
</gene>
<reference evidence="4" key="1">
    <citation type="submission" date="2023-06" db="EMBL/GenBank/DDBJ databases">
        <title>Genome-scale phylogeny and comparative genomics of the fungal order Sordariales.</title>
        <authorList>
            <consortium name="Lawrence Berkeley National Laboratory"/>
            <person name="Hensen N."/>
            <person name="Bonometti L."/>
            <person name="Westerberg I."/>
            <person name="Brannstrom I.O."/>
            <person name="Guillou S."/>
            <person name="Cros-Aarteil S."/>
            <person name="Calhoun S."/>
            <person name="Haridas S."/>
            <person name="Kuo A."/>
            <person name="Mondo S."/>
            <person name="Pangilinan J."/>
            <person name="Riley R."/>
            <person name="Labutti K."/>
            <person name="Andreopoulos B."/>
            <person name="Lipzen A."/>
            <person name="Chen C."/>
            <person name="Yanf M."/>
            <person name="Daum C."/>
            <person name="Ng V."/>
            <person name="Clum A."/>
            <person name="Steindorff A."/>
            <person name="Ohm R."/>
            <person name="Martin F."/>
            <person name="Silar P."/>
            <person name="Natvig D."/>
            <person name="Lalanne C."/>
            <person name="Gautier V."/>
            <person name="Ament-Velasquez S.L."/>
            <person name="Kruys A."/>
            <person name="Hutchinson M.I."/>
            <person name="Powell A.J."/>
            <person name="Barry K."/>
            <person name="Miller A.N."/>
            <person name="Grigoriev I.V."/>
            <person name="Debuchy R."/>
            <person name="Gladieux P."/>
            <person name="Thoren M.H."/>
            <person name="Johannesson H."/>
        </authorList>
    </citation>
    <scope>NUCLEOTIDE SEQUENCE</scope>
    <source>
        <strain evidence="4">PSN4</strain>
    </source>
</reference>
<name>A0AAJ0F860_9PEZI</name>
<feature type="compositionally biased region" description="Low complexity" evidence="2">
    <location>
        <begin position="148"/>
        <end position="161"/>
    </location>
</feature>
<evidence type="ECO:0000313" key="4">
    <source>
        <dbReference type="EMBL" id="KAK1751815.1"/>
    </source>
</evidence>
<feature type="compositionally biased region" description="Basic and acidic residues" evidence="2">
    <location>
        <begin position="689"/>
        <end position="698"/>
    </location>
</feature>
<feature type="region of interest" description="Disordered" evidence="2">
    <location>
        <begin position="783"/>
        <end position="834"/>
    </location>
</feature>
<protein>
    <submittedName>
        <fullName evidence="4">YL1 nuclear protein-domain-containing protein</fullName>
    </submittedName>
</protein>
<evidence type="ECO:0000259" key="3">
    <source>
        <dbReference type="SMART" id="SM00993"/>
    </source>
</evidence>
<comment type="caution">
    <text evidence="4">The sequence shown here is derived from an EMBL/GenBank/DDBJ whole genome shotgun (WGS) entry which is preliminary data.</text>
</comment>
<sequence>MASTDDVSRLSAASDDDTTSSSDADSDSGERAQVEWLATTRSRRSTAGNRMKAMLANEEPAAEDSDLELLFAEDEDDAGFSDDAKDDVSDVQMDSSSDEEDQAEGGDDLEGEKELERQAREKRNAQRKRKAQEAIPAKFRKKVRIERPATATATESASPRSSAPPPSGRPPPRPKKKSERLSWLPTAADMPTRASDRKTTKISKELLHQKMVKDEVRRKKQLERMEKNAKRLEALKKPPMTQAERLKEAALVEKRNSKSLNRWEMAEKQREEERLRKIAALNNRKLDGPVVTFWSGIQELEEGQLKHVGKMVSMEEKAPRKKRQSAAAILAAKEQEAAKAEDSSKPASPTENPAATPGNGTPTIKPEASEQPGVPASVPPAPAETLANPEPAVPKEIAPVTTPAEQAGPAPESTAPVPPNLPTDPQQASMPAPAAVLAAPVLAAPMGVSSPTLSRMGMLGSAPPSAKSNCLAAPNTTHSPSPLSLPPQAPGSSDPNPPVSVPAAAAPTAPLNQTTPAAATAPTVPGVPPPTPASAQVHAPVSTVQSPSTLSSIPPHISNAPLQPTEGNAAPSPNPPNTPQDRPGEPPREGKVTRSCIILQNFDENAIKDRQVQTQILFGRKMNKLPKQSHPPHCVITNHIAKYKDPKTGLPYHNSYAYKEIQRVHRGDYKWSRLLGAYVGSGTFAARGVPERFSDPSKPRSTPKAPPETTKAVLAPIEGADGATTQAQNLAEKHPQVVSQNQGVVPAPAQAQAVQQPADIVRNPNTVRNPIVTQAAPAVLHNPQVPNPAPNLVPPKPAAHPQPVAEARLVPIDDVPMSNVPSGPAPINQPNTGR</sequence>
<dbReference type="PANTHER" id="PTHR13275:SF4">
    <property type="entry name" value="VACUOLAR PROTEIN SORTING-ASSOCIATED PROTEIN 72 HOMOLOG"/>
    <property type="match status" value="1"/>
</dbReference>
<feature type="compositionally biased region" description="Basic and acidic residues" evidence="2">
    <location>
        <begin position="582"/>
        <end position="591"/>
    </location>
</feature>
<comment type="similarity">
    <text evidence="1">Belongs to the VPS72/YL1 family.</text>
</comment>
<dbReference type="EMBL" id="MU839841">
    <property type="protein sequence ID" value="KAK1751815.1"/>
    <property type="molecule type" value="Genomic_DNA"/>
</dbReference>
<dbReference type="GO" id="GO:0005634">
    <property type="term" value="C:nucleus"/>
    <property type="evidence" value="ECO:0007669"/>
    <property type="project" value="TreeGrafter"/>
</dbReference>
<dbReference type="Pfam" id="PF08265">
    <property type="entry name" value="YL1_C"/>
    <property type="match status" value="1"/>
</dbReference>
<feature type="compositionally biased region" description="Basic and acidic residues" evidence="2">
    <location>
        <begin position="333"/>
        <end position="344"/>
    </location>
</feature>
<dbReference type="PANTHER" id="PTHR13275">
    <property type="entry name" value="YL-1 PROTEIN TRANSCRIPTION FACTOR-LIKE 1"/>
    <property type="match status" value="1"/>
</dbReference>
<evidence type="ECO:0000313" key="5">
    <source>
        <dbReference type="Proteomes" id="UP001239445"/>
    </source>
</evidence>
<dbReference type="SMART" id="SM00993">
    <property type="entry name" value="YL1_C"/>
    <property type="match status" value="1"/>
</dbReference>
<feature type="region of interest" description="Disordered" evidence="2">
    <location>
        <begin position="1"/>
        <end position="202"/>
    </location>
</feature>
<feature type="domain" description="Vps72/YL1 C-terminal" evidence="3">
    <location>
        <begin position="632"/>
        <end position="661"/>
    </location>
</feature>
<feature type="region of interest" description="Disordered" evidence="2">
    <location>
        <begin position="447"/>
        <end position="591"/>
    </location>
</feature>
<feature type="compositionally biased region" description="Acidic residues" evidence="2">
    <location>
        <begin position="96"/>
        <end position="111"/>
    </location>
</feature>
<dbReference type="Pfam" id="PF05764">
    <property type="entry name" value="YL1"/>
    <property type="match status" value="1"/>
</dbReference>
<feature type="region of interest" description="Disordered" evidence="2">
    <location>
        <begin position="689"/>
        <end position="709"/>
    </location>
</feature>
<feature type="compositionally biased region" description="Basic and acidic residues" evidence="2">
    <location>
        <begin position="112"/>
        <end position="124"/>
    </location>
</feature>
<dbReference type="AlphaFoldDB" id="A0AAJ0F860"/>
<feature type="compositionally biased region" description="Pro residues" evidence="2">
    <location>
        <begin position="785"/>
        <end position="800"/>
    </location>
</feature>
<feature type="compositionally biased region" description="Polar residues" evidence="2">
    <location>
        <begin position="346"/>
        <end position="362"/>
    </location>
</feature>
<feature type="compositionally biased region" description="Pro residues" evidence="2">
    <location>
        <begin position="162"/>
        <end position="171"/>
    </location>
</feature>
<feature type="region of interest" description="Disordered" evidence="2">
    <location>
        <begin position="311"/>
        <end position="432"/>
    </location>
</feature>